<feature type="region of interest" description="Disordered" evidence="1">
    <location>
        <begin position="231"/>
        <end position="334"/>
    </location>
</feature>
<feature type="region of interest" description="Disordered" evidence="1">
    <location>
        <begin position="574"/>
        <end position="603"/>
    </location>
</feature>
<organism evidence="2 3">
    <name type="scientific">Discostella pseudostelligera</name>
    <dbReference type="NCBI Taxonomy" id="259834"/>
    <lineage>
        <taxon>Eukaryota</taxon>
        <taxon>Sar</taxon>
        <taxon>Stramenopiles</taxon>
        <taxon>Ochrophyta</taxon>
        <taxon>Bacillariophyta</taxon>
        <taxon>Coscinodiscophyceae</taxon>
        <taxon>Thalassiosirophycidae</taxon>
        <taxon>Stephanodiscales</taxon>
        <taxon>Stephanodiscaceae</taxon>
        <taxon>Discostella</taxon>
    </lineage>
</organism>
<feature type="compositionally biased region" description="Low complexity" evidence="1">
    <location>
        <begin position="231"/>
        <end position="249"/>
    </location>
</feature>
<evidence type="ECO:0000313" key="2">
    <source>
        <dbReference type="EMBL" id="KAL3772017.1"/>
    </source>
</evidence>
<evidence type="ECO:0008006" key="4">
    <source>
        <dbReference type="Google" id="ProtNLM"/>
    </source>
</evidence>
<feature type="compositionally biased region" description="Low complexity" evidence="1">
    <location>
        <begin position="179"/>
        <end position="191"/>
    </location>
</feature>
<feature type="compositionally biased region" description="Gly residues" evidence="1">
    <location>
        <begin position="527"/>
        <end position="536"/>
    </location>
</feature>
<dbReference type="EMBL" id="JALLBG020000017">
    <property type="protein sequence ID" value="KAL3772017.1"/>
    <property type="molecule type" value="Genomic_DNA"/>
</dbReference>
<dbReference type="Proteomes" id="UP001530293">
    <property type="component" value="Unassembled WGS sequence"/>
</dbReference>
<feature type="region of interest" description="Disordered" evidence="1">
    <location>
        <begin position="635"/>
        <end position="657"/>
    </location>
</feature>
<evidence type="ECO:0000256" key="1">
    <source>
        <dbReference type="SAM" id="MobiDB-lite"/>
    </source>
</evidence>
<comment type="caution">
    <text evidence="2">The sequence shown here is derived from an EMBL/GenBank/DDBJ whole genome shotgun (WGS) entry which is preliminary data.</text>
</comment>
<gene>
    <name evidence="2" type="ORF">ACHAWU_008039</name>
</gene>
<feature type="region of interest" description="Disordered" evidence="1">
    <location>
        <begin position="161"/>
        <end position="218"/>
    </location>
</feature>
<feature type="region of interest" description="Disordered" evidence="1">
    <location>
        <begin position="490"/>
        <end position="541"/>
    </location>
</feature>
<sequence length="833" mass="89020">MINSDTSTSSATSTRISTSKPYQGRGPHRSFRHIHHQRGTIGTFHIRLLEGRNLQRKHWSALGLGVMGKTLGLSRSCGEVSSFGTMRLAFWDAGGLQCSSSISSSRDFAAAGEHDNERSESGSDVKLENFDFGAGSSYSRHARGKMEDFRTNNQGIDLRRRKAETESEVDDDFHSCTGNADNSMSTNNNNAPFMPYMPQSPSKMMMSNAPSISPFDQAGSLRAMSPARSPFFPAFAQSLPPQQQQSSMKQPPPQSNHNKSCAKATMVDSNNEIKKPHSASAAASASSPTQHHPSKSIPLEKQLSSSSMGSSSSGGNSTKSSSSYEFGPRPPHHYAREQFKSSTVHNDSNPIWGDNVHGTLFDNDNANGKNNGSTFRIPLQKDDFSSSSLHGSNTNNTIDGSGTRVALEIRLDEEMTPTESLLVSGALSTAVGAAASVTSVVGMGKQVQDVSHMGMEMLGLGTDRLIGRGYVDLMPLLLGLWEECWEESSGGQQDHHHQYHANEQQQQNGGDEDDGLGKMGKKSKKGGNLGGGGGGDNDSVLNEYGRIHPHARGMKRRVERMGMLDVWVPLYHPSAIQSGNSKSSSSNSKKDGSSSSSSNNEKVETSGMIHLLISYEPNGMSPKKGDVVAFETFARRPPHGVDGGGGGTSSGDGSGGASENYGPIITPIVPPLSPLIVIDNRGPYLLLEYATSRTVTSVNRNGNVKSSRWERSHRVRIHRNAIFVIERHTLLDAAGDISRLPGDIVLSTPVGREVAEISAPIVAGVMELMGPALLWGKLVMAMGGTGVRAGLAGARAATEAVVNASQEKALERREQIGGGLERGEAGLYSSSTL</sequence>
<feature type="compositionally biased region" description="Low complexity" evidence="1">
    <location>
        <begin position="304"/>
        <end position="323"/>
    </location>
</feature>
<protein>
    <recommendedName>
        <fullName evidence="4">C2 domain-containing protein</fullName>
    </recommendedName>
</protein>
<reference evidence="2 3" key="1">
    <citation type="submission" date="2024-10" db="EMBL/GenBank/DDBJ databases">
        <title>Updated reference genomes for cyclostephanoid diatoms.</title>
        <authorList>
            <person name="Roberts W.R."/>
            <person name="Alverson A.J."/>
        </authorList>
    </citation>
    <scope>NUCLEOTIDE SEQUENCE [LARGE SCALE GENOMIC DNA]</scope>
    <source>
        <strain evidence="2 3">AJA232-27</strain>
    </source>
</reference>
<feature type="compositionally biased region" description="Low complexity" evidence="1">
    <location>
        <begin position="1"/>
        <end position="19"/>
    </location>
</feature>
<proteinExistence type="predicted"/>
<feature type="region of interest" description="Disordered" evidence="1">
    <location>
        <begin position="1"/>
        <end position="31"/>
    </location>
</feature>
<name>A0ABD3N7K4_9STRA</name>
<accession>A0ABD3N7K4</accession>
<dbReference type="AlphaFoldDB" id="A0ABD3N7K4"/>
<feature type="compositionally biased region" description="Low complexity" evidence="1">
    <location>
        <begin position="278"/>
        <end position="287"/>
    </location>
</feature>
<feature type="compositionally biased region" description="Low complexity" evidence="1">
    <location>
        <begin position="578"/>
        <end position="600"/>
    </location>
</feature>
<keyword evidence="3" id="KW-1185">Reference proteome</keyword>
<feature type="compositionally biased region" description="Gly residues" evidence="1">
    <location>
        <begin position="641"/>
        <end position="656"/>
    </location>
</feature>
<evidence type="ECO:0000313" key="3">
    <source>
        <dbReference type="Proteomes" id="UP001530293"/>
    </source>
</evidence>